<gene>
    <name evidence="17" type="ORF">AVDCRST_MAG28-2656</name>
</gene>
<dbReference type="SUPFAM" id="SSF89028">
    <property type="entry name" value="Cobalamin adenosyltransferase-like"/>
    <property type="match status" value="1"/>
</dbReference>
<evidence type="ECO:0000313" key="17">
    <source>
        <dbReference type="EMBL" id="CAA9457865.1"/>
    </source>
</evidence>
<keyword evidence="5 14" id="KW-0169">Cobalamin biosynthesis</keyword>
<dbReference type="GO" id="GO:0009236">
    <property type="term" value="P:cobalamin biosynthetic process"/>
    <property type="evidence" value="ECO:0007669"/>
    <property type="project" value="UniProtKB-UniRule"/>
</dbReference>
<dbReference type="Gene3D" id="1.20.1200.10">
    <property type="entry name" value="Cobalamin adenosyltransferase-like"/>
    <property type="match status" value="1"/>
</dbReference>
<evidence type="ECO:0000256" key="14">
    <source>
        <dbReference type="RuleBase" id="RU366026"/>
    </source>
</evidence>
<dbReference type="InterPro" id="IPR036451">
    <property type="entry name" value="CblAdoTrfase-like_sf"/>
</dbReference>
<dbReference type="EC" id="2.5.1.17" evidence="3 14"/>
<dbReference type="PANTHER" id="PTHR12213:SF0">
    <property type="entry name" value="CORRINOID ADENOSYLTRANSFERASE MMAB"/>
    <property type="match status" value="1"/>
</dbReference>
<dbReference type="GO" id="GO:0008817">
    <property type="term" value="F:corrinoid adenosyltransferase activity"/>
    <property type="evidence" value="ECO:0007669"/>
    <property type="project" value="UniProtKB-UniRule"/>
</dbReference>
<sequence>MSEDNPPVSTGSGDDGTTTLLGGGRVAKDDVRVALLGDIDEASASLGIARAETEDKEIGELLLELQRLLYRIMGDVAMPEEQNAVGSEDVSRIDEALENWRKRTEIPNEFVVPGESKMGALLDFARPVVRRVERGMVTAGHVQDHPNALQAVNRLSDLLFVVARNADGKNPLSRE</sequence>
<organism evidence="17">
    <name type="scientific">uncultured Rubrobacteraceae bacterium</name>
    <dbReference type="NCBI Taxonomy" id="349277"/>
    <lineage>
        <taxon>Bacteria</taxon>
        <taxon>Bacillati</taxon>
        <taxon>Actinomycetota</taxon>
        <taxon>Rubrobacteria</taxon>
        <taxon>Rubrobacterales</taxon>
        <taxon>Rubrobacteraceae</taxon>
        <taxon>environmental samples</taxon>
    </lineage>
</organism>
<keyword evidence="7 14" id="KW-0547">Nucleotide-binding</keyword>
<feature type="compositionally biased region" description="Low complexity" evidence="15">
    <location>
        <begin position="9"/>
        <end position="20"/>
    </location>
</feature>
<dbReference type="AlphaFoldDB" id="A0A6J4QX38"/>
<evidence type="ECO:0000256" key="12">
    <source>
        <dbReference type="ARBA" id="ARBA00048555"/>
    </source>
</evidence>
<evidence type="ECO:0000256" key="10">
    <source>
        <dbReference type="ARBA" id="ARBA00033334"/>
    </source>
</evidence>
<evidence type="ECO:0000256" key="4">
    <source>
        <dbReference type="ARBA" id="ARBA00020963"/>
    </source>
</evidence>
<dbReference type="GO" id="GO:0005524">
    <property type="term" value="F:ATP binding"/>
    <property type="evidence" value="ECO:0007669"/>
    <property type="project" value="UniProtKB-UniRule"/>
</dbReference>
<evidence type="ECO:0000256" key="9">
    <source>
        <dbReference type="ARBA" id="ARBA00031529"/>
    </source>
</evidence>
<evidence type="ECO:0000256" key="11">
    <source>
        <dbReference type="ARBA" id="ARBA00033354"/>
    </source>
</evidence>
<keyword evidence="8 14" id="KW-0067">ATP-binding</keyword>
<evidence type="ECO:0000256" key="13">
    <source>
        <dbReference type="ARBA" id="ARBA00048692"/>
    </source>
</evidence>
<dbReference type="NCBIfam" id="TIGR00636">
    <property type="entry name" value="PduO_Nterm"/>
    <property type="match status" value="1"/>
</dbReference>
<dbReference type="Pfam" id="PF01923">
    <property type="entry name" value="Cob_adeno_trans"/>
    <property type="match status" value="1"/>
</dbReference>
<evidence type="ECO:0000256" key="6">
    <source>
        <dbReference type="ARBA" id="ARBA00022679"/>
    </source>
</evidence>
<dbReference type="EMBL" id="CADCVE010000061">
    <property type="protein sequence ID" value="CAA9457865.1"/>
    <property type="molecule type" value="Genomic_DNA"/>
</dbReference>
<dbReference type="PANTHER" id="PTHR12213">
    <property type="entry name" value="CORRINOID ADENOSYLTRANSFERASE"/>
    <property type="match status" value="1"/>
</dbReference>
<reference evidence="17" key="1">
    <citation type="submission" date="2020-02" db="EMBL/GenBank/DDBJ databases">
        <authorList>
            <person name="Meier V. D."/>
        </authorList>
    </citation>
    <scope>NUCLEOTIDE SEQUENCE</scope>
    <source>
        <strain evidence="17">AVDCRST_MAG28</strain>
    </source>
</reference>
<dbReference type="UniPathway" id="UPA00148">
    <property type="reaction ID" value="UER00233"/>
</dbReference>
<evidence type="ECO:0000259" key="16">
    <source>
        <dbReference type="Pfam" id="PF01923"/>
    </source>
</evidence>
<evidence type="ECO:0000256" key="1">
    <source>
        <dbReference type="ARBA" id="ARBA00005121"/>
    </source>
</evidence>
<protein>
    <recommendedName>
        <fullName evidence="4 14">Corrinoid adenosyltransferase</fullName>
        <ecNumber evidence="3 14">2.5.1.17</ecNumber>
    </recommendedName>
    <alternativeName>
        <fullName evidence="9 14">Cob(II)alamin adenosyltransferase</fullName>
    </alternativeName>
    <alternativeName>
        <fullName evidence="11 14">Cob(II)yrinic acid a,c-diamide adenosyltransferase</fullName>
    </alternativeName>
    <alternativeName>
        <fullName evidence="10 14">Cobinamide/cobalamin adenosyltransferase</fullName>
    </alternativeName>
</protein>
<evidence type="ECO:0000256" key="15">
    <source>
        <dbReference type="SAM" id="MobiDB-lite"/>
    </source>
</evidence>
<comment type="catalytic activity">
    <reaction evidence="12 14">
        <text>2 cob(II)yrinate a,c diamide + reduced [electron-transfer flavoprotein] + 2 ATP = 2 adenosylcob(III)yrinate a,c-diamide + 2 triphosphate + oxidized [electron-transfer flavoprotein] + 3 H(+)</text>
        <dbReference type="Rhea" id="RHEA:11528"/>
        <dbReference type="Rhea" id="RHEA-COMP:10685"/>
        <dbReference type="Rhea" id="RHEA-COMP:10686"/>
        <dbReference type="ChEBI" id="CHEBI:15378"/>
        <dbReference type="ChEBI" id="CHEBI:18036"/>
        <dbReference type="ChEBI" id="CHEBI:30616"/>
        <dbReference type="ChEBI" id="CHEBI:57692"/>
        <dbReference type="ChEBI" id="CHEBI:58307"/>
        <dbReference type="ChEBI" id="CHEBI:58503"/>
        <dbReference type="ChEBI" id="CHEBI:58537"/>
        <dbReference type="EC" id="2.5.1.17"/>
    </reaction>
</comment>
<evidence type="ECO:0000256" key="7">
    <source>
        <dbReference type="ARBA" id="ARBA00022741"/>
    </source>
</evidence>
<comment type="catalytic activity">
    <reaction evidence="13 14">
        <text>2 cob(II)alamin + reduced [electron-transfer flavoprotein] + 2 ATP = 2 adenosylcob(III)alamin + 2 triphosphate + oxidized [electron-transfer flavoprotein] + 3 H(+)</text>
        <dbReference type="Rhea" id="RHEA:28671"/>
        <dbReference type="Rhea" id="RHEA-COMP:10685"/>
        <dbReference type="Rhea" id="RHEA-COMP:10686"/>
        <dbReference type="ChEBI" id="CHEBI:15378"/>
        <dbReference type="ChEBI" id="CHEBI:16304"/>
        <dbReference type="ChEBI" id="CHEBI:18036"/>
        <dbReference type="ChEBI" id="CHEBI:18408"/>
        <dbReference type="ChEBI" id="CHEBI:30616"/>
        <dbReference type="ChEBI" id="CHEBI:57692"/>
        <dbReference type="ChEBI" id="CHEBI:58307"/>
        <dbReference type="EC" id="2.5.1.17"/>
    </reaction>
</comment>
<evidence type="ECO:0000256" key="8">
    <source>
        <dbReference type="ARBA" id="ARBA00022840"/>
    </source>
</evidence>
<keyword evidence="6 14" id="KW-0808">Transferase</keyword>
<comment type="pathway">
    <text evidence="1 14">Cofactor biosynthesis; adenosylcobalamin biosynthesis; adenosylcobalamin from cob(II)yrinate a,c-diamide: step 2/7.</text>
</comment>
<evidence type="ECO:0000256" key="2">
    <source>
        <dbReference type="ARBA" id="ARBA00007487"/>
    </source>
</evidence>
<dbReference type="InterPro" id="IPR029499">
    <property type="entry name" value="PduO-typ"/>
</dbReference>
<name>A0A6J4QX38_9ACTN</name>
<feature type="domain" description="Cobalamin adenosyltransferase-like" evidence="16">
    <location>
        <begin position="9"/>
        <end position="165"/>
    </location>
</feature>
<proteinExistence type="inferred from homology"/>
<feature type="region of interest" description="Disordered" evidence="15">
    <location>
        <begin position="1"/>
        <end position="23"/>
    </location>
</feature>
<evidence type="ECO:0000256" key="3">
    <source>
        <dbReference type="ARBA" id="ARBA00012454"/>
    </source>
</evidence>
<comment type="similarity">
    <text evidence="2 14">Belongs to the Cob(I)alamin adenosyltransferase family.</text>
</comment>
<dbReference type="InterPro" id="IPR016030">
    <property type="entry name" value="CblAdoTrfase-like"/>
</dbReference>
<evidence type="ECO:0000256" key="5">
    <source>
        <dbReference type="ARBA" id="ARBA00022573"/>
    </source>
</evidence>
<accession>A0A6J4QX38</accession>